<dbReference type="Pfam" id="PF13579">
    <property type="entry name" value="Glyco_trans_4_4"/>
    <property type="match status" value="1"/>
</dbReference>
<comment type="caution">
    <text evidence="2">The sequence shown here is derived from an EMBL/GenBank/DDBJ whole genome shotgun (WGS) entry which is preliminary data.</text>
</comment>
<evidence type="ECO:0000313" key="3">
    <source>
        <dbReference type="Proteomes" id="UP001315278"/>
    </source>
</evidence>
<sequence>MNLRISNNELAAVAGRYPVKILVHDYAGHPFQVDLSRELASRGHQVTHAYFHGDHGPKGRLERSPSDPANLSFKGLSLPRAYDKTSFVRRRFDDVAYGKAVASLIRTLKPDLVISGNTPTESQTSIVKASRKSGAAFVFWVQDFYSIAVTKLLKKKMGTVGAAVGAYYTFLERGQFANSDAIVVITEAFVDVAKKWVDGDEKVFTIENWGTLNEISPLQKNNDWSRRHGLADTFNFLYSGTLALKHNPQLLIDLTKEVKGRANVVVVSQGVGVSDLERAKREQGIDNLILLPLQPFDDLPKVLATSDVTVATIEPDAGMFSVPSKVQSYFCAQRPVLLAAPAENLASQVVRKHGAGLVVDPSDKTGFLRSAVQLMDDDALRVGAAESGRKFALNNYDIMRVTDRFEMVFQYAIRARDARKGTS</sequence>
<dbReference type="EMBL" id="JAFCJH010000016">
    <property type="protein sequence ID" value="MBR0797147.1"/>
    <property type="molecule type" value="Genomic_DNA"/>
</dbReference>
<dbReference type="Pfam" id="PF13692">
    <property type="entry name" value="Glyco_trans_1_4"/>
    <property type="match status" value="1"/>
</dbReference>
<reference evidence="3" key="1">
    <citation type="journal article" date="2021" name="ISME J.">
        <title>Evolutionary origin and ecological implication of a unique nif island in free-living Bradyrhizobium lineages.</title>
        <authorList>
            <person name="Tao J."/>
        </authorList>
    </citation>
    <scope>NUCLEOTIDE SEQUENCE [LARGE SCALE GENOMIC DNA]</scope>
    <source>
        <strain evidence="3">SZCCT0434</strain>
    </source>
</reference>
<keyword evidence="3" id="KW-1185">Reference proteome</keyword>
<organism evidence="2 3">
    <name type="scientific">Bradyrhizobium jicamae</name>
    <dbReference type="NCBI Taxonomy" id="280332"/>
    <lineage>
        <taxon>Bacteria</taxon>
        <taxon>Pseudomonadati</taxon>
        <taxon>Pseudomonadota</taxon>
        <taxon>Alphaproteobacteria</taxon>
        <taxon>Hyphomicrobiales</taxon>
        <taxon>Nitrobacteraceae</taxon>
        <taxon>Bradyrhizobium</taxon>
    </lineage>
</organism>
<evidence type="ECO:0000259" key="1">
    <source>
        <dbReference type="Pfam" id="PF13579"/>
    </source>
</evidence>
<dbReference type="SUPFAM" id="SSF53756">
    <property type="entry name" value="UDP-Glycosyltransferase/glycogen phosphorylase"/>
    <property type="match status" value="1"/>
</dbReference>
<feature type="domain" description="Glycosyltransferase subfamily 4-like N-terminal" evidence="1">
    <location>
        <begin position="34"/>
        <end position="209"/>
    </location>
</feature>
<evidence type="ECO:0000313" key="2">
    <source>
        <dbReference type="EMBL" id="MBR0797147.1"/>
    </source>
</evidence>
<dbReference type="Gene3D" id="3.40.50.2000">
    <property type="entry name" value="Glycogen Phosphorylase B"/>
    <property type="match status" value="2"/>
</dbReference>
<name>A0ABS5FK30_9BRAD</name>
<dbReference type="PANTHER" id="PTHR12526">
    <property type="entry name" value="GLYCOSYLTRANSFERASE"/>
    <property type="match status" value="1"/>
</dbReference>
<proteinExistence type="predicted"/>
<dbReference type="Proteomes" id="UP001315278">
    <property type="component" value="Unassembled WGS sequence"/>
</dbReference>
<dbReference type="RefSeq" id="WP_212395611.1">
    <property type="nucleotide sequence ID" value="NZ_JAFCJH010000016.1"/>
</dbReference>
<dbReference type="InterPro" id="IPR028098">
    <property type="entry name" value="Glyco_trans_4-like_N"/>
</dbReference>
<protein>
    <submittedName>
        <fullName evidence="2">Glycosyltransferase family 4 protein</fullName>
    </submittedName>
</protein>
<dbReference type="CDD" id="cd03794">
    <property type="entry name" value="GT4_WbuB-like"/>
    <property type="match status" value="1"/>
</dbReference>
<gene>
    <name evidence="2" type="ORF">JQ615_17280</name>
</gene>
<accession>A0ABS5FK30</accession>